<dbReference type="InterPro" id="IPR046766">
    <property type="entry name" value="Bact_hydrolase"/>
</dbReference>
<name>A0ABW5AX11_9FLAO</name>
<sequence length="166" mass="19516">MKTAPEILKEECCPLFNAEKWDEKTLVWDEKPFIKASVPAIFHIPFRKMLGKKITKLMQLAEYQDSLEKDKTDTLLLFNDPHPFRSDMYLSVKGKVPKANNVHLSGEFITKVFDGPYRAIPIFIKEMDHQLQIQQKKAKKYYVHYAYCPKCAEERGYNYMILFAET</sequence>
<organism evidence="1 2">
    <name type="scientific">Aquimarina celericrescens</name>
    <dbReference type="NCBI Taxonomy" id="1964542"/>
    <lineage>
        <taxon>Bacteria</taxon>
        <taxon>Pseudomonadati</taxon>
        <taxon>Bacteroidota</taxon>
        <taxon>Flavobacteriia</taxon>
        <taxon>Flavobacteriales</taxon>
        <taxon>Flavobacteriaceae</taxon>
        <taxon>Aquimarina</taxon>
    </lineage>
</organism>
<dbReference type="Pfam" id="PF20603">
    <property type="entry name" value="Bact_hydrolase"/>
    <property type="match status" value="1"/>
</dbReference>
<dbReference type="GO" id="GO:0016787">
    <property type="term" value="F:hydrolase activity"/>
    <property type="evidence" value="ECO:0007669"/>
    <property type="project" value="UniProtKB-KW"/>
</dbReference>
<dbReference type="EMBL" id="JBHUHY010000013">
    <property type="protein sequence ID" value="MFD2187544.1"/>
    <property type="molecule type" value="Genomic_DNA"/>
</dbReference>
<dbReference type="Proteomes" id="UP001597344">
    <property type="component" value="Unassembled WGS sequence"/>
</dbReference>
<proteinExistence type="predicted"/>
<dbReference type="RefSeq" id="WP_378320546.1">
    <property type="nucleotide sequence ID" value="NZ_JBHUHY010000013.1"/>
</dbReference>
<protein>
    <submittedName>
        <fullName evidence="1">Hydrolase</fullName>
    </submittedName>
</protein>
<comment type="caution">
    <text evidence="1">The sequence shown here is derived from an EMBL/GenBank/DDBJ whole genome shotgun (WGS) entry which is preliminary data.</text>
</comment>
<evidence type="ECO:0000313" key="1">
    <source>
        <dbReference type="EMBL" id="MFD2187544.1"/>
    </source>
</evidence>
<gene>
    <name evidence="1" type="ORF">ACFSJT_12155</name>
</gene>
<accession>A0ABW5AX11</accession>
<keyword evidence="1" id="KW-0378">Hydrolase</keyword>
<evidence type="ECO:0000313" key="2">
    <source>
        <dbReference type="Proteomes" id="UP001597344"/>
    </source>
</evidence>
<keyword evidence="2" id="KW-1185">Reference proteome</keyword>
<reference evidence="2" key="1">
    <citation type="journal article" date="2019" name="Int. J. Syst. Evol. Microbiol.">
        <title>The Global Catalogue of Microorganisms (GCM) 10K type strain sequencing project: providing services to taxonomists for standard genome sequencing and annotation.</title>
        <authorList>
            <consortium name="The Broad Institute Genomics Platform"/>
            <consortium name="The Broad Institute Genome Sequencing Center for Infectious Disease"/>
            <person name="Wu L."/>
            <person name="Ma J."/>
        </authorList>
    </citation>
    <scope>NUCLEOTIDE SEQUENCE [LARGE SCALE GENOMIC DNA]</scope>
    <source>
        <strain evidence="2">DT92</strain>
    </source>
</reference>